<organism evidence="9 10">
    <name type="scientific">Camelimonas fluminis</name>
    <dbReference type="NCBI Taxonomy" id="1576911"/>
    <lineage>
        <taxon>Bacteria</taxon>
        <taxon>Pseudomonadati</taxon>
        <taxon>Pseudomonadota</taxon>
        <taxon>Alphaproteobacteria</taxon>
        <taxon>Hyphomicrobiales</taxon>
        <taxon>Chelatococcaceae</taxon>
        <taxon>Camelimonas</taxon>
    </lineage>
</organism>
<evidence type="ECO:0000256" key="5">
    <source>
        <dbReference type="ARBA" id="ARBA00022692"/>
    </source>
</evidence>
<feature type="transmembrane region" description="Helical" evidence="8">
    <location>
        <begin position="100"/>
        <end position="119"/>
    </location>
</feature>
<feature type="transmembrane region" description="Helical" evidence="8">
    <location>
        <begin position="213"/>
        <end position="235"/>
    </location>
</feature>
<feature type="transmembrane region" description="Helical" evidence="8">
    <location>
        <begin position="125"/>
        <end position="145"/>
    </location>
</feature>
<keyword evidence="6 8" id="KW-1133">Transmembrane helix</keyword>
<evidence type="ECO:0000256" key="3">
    <source>
        <dbReference type="ARBA" id="ARBA00022448"/>
    </source>
</evidence>
<evidence type="ECO:0000256" key="7">
    <source>
        <dbReference type="ARBA" id="ARBA00023136"/>
    </source>
</evidence>
<feature type="transmembrane region" description="Helical" evidence="8">
    <location>
        <begin position="35"/>
        <end position="66"/>
    </location>
</feature>
<evidence type="ECO:0000313" key="10">
    <source>
        <dbReference type="Proteomes" id="UP001595704"/>
    </source>
</evidence>
<dbReference type="PANTHER" id="PTHR30269:SF0">
    <property type="entry name" value="MEMBRANE TRANSPORTER PROTEIN YFCA-RELATED"/>
    <property type="match status" value="1"/>
</dbReference>
<dbReference type="RefSeq" id="WP_191317361.1">
    <property type="nucleotide sequence ID" value="NZ_BNCG01000001.1"/>
</dbReference>
<keyword evidence="3" id="KW-0813">Transport</keyword>
<accession>A0ABV7UD89</accession>
<comment type="subcellular location">
    <subcellularLocation>
        <location evidence="1 8">Cell membrane</location>
        <topology evidence="1 8">Multi-pass membrane protein</topology>
    </subcellularLocation>
</comment>
<protein>
    <recommendedName>
        <fullName evidence="8">Probable membrane transporter protein</fullName>
    </recommendedName>
</protein>
<evidence type="ECO:0000256" key="4">
    <source>
        <dbReference type="ARBA" id="ARBA00022475"/>
    </source>
</evidence>
<evidence type="ECO:0000256" key="1">
    <source>
        <dbReference type="ARBA" id="ARBA00004651"/>
    </source>
</evidence>
<dbReference type="Pfam" id="PF01925">
    <property type="entry name" value="TauE"/>
    <property type="match status" value="1"/>
</dbReference>
<name>A0ABV7UD89_9HYPH</name>
<evidence type="ECO:0000256" key="8">
    <source>
        <dbReference type="RuleBase" id="RU363041"/>
    </source>
</evidence>
<feature type="transmembrane region" description="Helical" evidence="8">
    <location>
        <begin position="255"/>
        <end position="273"/>
    </location>
</feature>
<gene>
    <name evidence="9" type="ORF">ACFONL_04175</name>
</gene>
<dbReference type="EMBL" id="JBHRYC010000023">
    <property type="protein sequence ID" value="MFC3636586.1"/>
    <property type="molecule type" value="Genomic_DNA"/>
</dbReference>
<dbReference type="InterPro" id="IPR052017">
    <property type="entry name" value="TSUP"/>
</dbReference>
<sequence>MPDFTATLHALLATPLDWGGALTPGASLNVGLVLALLLVAFVAGLIDAIAGGGGLLVLPALLLAGFQPASALAVNKLQAAFGSGSATFAFTRARLIDWRATAPMFALAAAGAVAGALLVSVLPTGFLRLLMPPMLVAIALYMGFAGRPSDDDREHRISPAVFAGVVAPAIGFYDGVFGPGTGSLLMMAFVGLLGLGVVRATGRAKALNFASNAGALAILALTQAIAWPLGLLMGVCAWSGARIGAHLAIRNGAKLIRPLLVIACCAMALRLFLDPAGPWRSLLH</sequence>
<dbReference type="Proteomes" id="UP001595704">
    <property type="component" value="Unassembled WGS sequence"/>
</dbReference>
<feature type="transmembrane region" description="Helical" evidence="8">
    <location>
        <begin position="182"/>
        <end position="201"/>
    </location>
</feature>
<keyword evidence="10" id="KW-1185">Reference proteome</keyword>
<evidence type="ECO:0000256" key="6">
    <source>
        <dbReference type="ARBA" id="ARBA00022989"/>
    </source>
</evidence>
<dbReference type="InterPro" id="IPR002781">
    <property type="entry name" value="TM_pro_TauE-like"/>
</dbReference>
<keyword evidence="7 8" id="KW-0472">Membrane</keyword>
<keyword evidence="4 8" id="KW-1003">Cell membrane</keyword>
<comment type="caution">
    <text evidence="9">The sequence shown here is derived from an EMBL/GenBank/DDBJ whole genome shotgun (WGS) entry which is preliminary data.</text>
</comment>
<keyword evidence="5 8" id="KW-0812">Transmembrane</keyword>
<proteinExistence type="inferred from homology"/>
<dbReference type="PANTHER" id="PTHR30269">
    <property type="entry name" value="TRANSMEMBRANE PROTEIN YFCA"/>
    <property type="match status" value="1"/>
</dbReference>
<reference evidence="10" key="1">
    <citation type="journal article" date="2019" name="Int. J. Syst. Evol. Microbiol.">
        <title>The Global Catalogue of Microorganisms (GCM) 10K type strain sequencing project: providing services to taxonomists for standard genome sequencing and annotation.</title>
        <authorList>
            <consortium name="The Broad Institute Genomics Platform"/>
            <consortium name="The Broad Institute Genome Sequencing Center for Infectious Disease"/>
            <person name="Wu L."/>
            <person name="Ma J."/>
        </authorList>
    </citation>
    <scope>NUCLEOTIDE SEQUENCE [LARGE SCALE GENOMIC DNA]</scope>
    <source>
        <strain evidence="10">KCTC 42282</strain>
    </source>
</reference>
<evidence type="ECO:0000256" key="2">
    <source>
        <dbReference type="ARBA" id="ARBA00009142"/>
    </source>
</evidence>
<evidence type="ECO:0000313" key="9">
    <source>
        <dbReference type="EMBL" id="MFC3636586.1"/>
    </source>
</evidence>
<comment type="similarity">
    <text evidence="2 8">Belongs to the 4-toluene sulfonate uptake permease (TSUP) (TC 2.A.102) family.</text>
</comment>